<evidence type="ECO:0000259" key="7">
    <source>
        <dbReference type="Pfam" id="PF00931"/>
    </source>
</evidence>
<dbReference type="RefSeq" id="XP_071938875.1">
    <property type="nucleotide sequence ID" value="XM_072082774.1"/>
</dbReference>
<dbReference type="Gene3D" id="1.10.10.10">
    <property type="entry name" value="Winged helix-like DNA-binding domain superfamily/Winged helix DNA-binding domain"/>
    <property type="match status" value="1"/>
</dbReference>
<dbReference type="SUPFAM" id="SSF52540">
    <property type="entry name" value="P-loop containing nucleoside triphosphate hydrolases"/>
    <property type="match status" value="1"/>
</dbReference>
<keyword evidence="10" id="KW-1185">Reference proteome</keyword>
<dbReference type="InterPro" id="IPR027417">
    <property type="entry name" value="P-loop_NTPase"/>
</dbReference>
<dbReference type="Pfam" id="PF00931">
    <property type="entry name" value="NB-ARC"/>
    <property type="match status" value="1"/>
</dbReference>
<dbReference type="InterPro" id="IPR036388">
    <property type="entry name" value="WH-like_DNA-bd_sf"/>
</dbReference>
<evidence type="ECO:0000313" key="14">
    <source>
        <dbReference type="RefSeq" id="XP_071938877.1"/>
    </source>
</evidence>
<protein>
    <submittedName>
        <fullName evidence="11 12">Disease resistance protein RGA3</fullName>
    </submittedName>
</protein>
<dbReference type="Gene3D" id="3.80.10.10">
    <property type="entry name" value="Ribonuclease Inhibitor"/>
    <property type="match status" value="1"/>
</dbReference>
<feature type="domain" description="NB-ARC" evidence="7">
    <location>
        <begin position="4"/>
        <end position="132"/>
    </location>
</feature>
<dbReference type="PANTHER" id="PTHR23155:SF1139">
    <property type="entry name" value="CC-NBS-LRR RESISTANCE PROTEIN"/>
    <property type="match status" value="1"/>
</dbReference>
<evidence type="ECO:0000259" key="8">
    <source>
        <dbReference type="Pfam" id="PF23559"/>
    </source>
</evidence>
<dbReference type="SUPFAM" id="SSF52058">
    <property type="entry name" value="L domain-like"/>
    <property type="match status" value="1"/>
</dbReference>
<organism evidence="10 12">
    <name type="scientific">Coffea arabica</name>
    <name type="common">Arabian coffee</name>
    <dbReference type="NCBI Taxonomy" id="13443"/>
    <lineage>
        <taxon>Eukaryota</taxon>
        <taxon>Viridiplantae</taxon>
        <taxon>Streptophyta</taxon>
        <taxon>Embryophyta</taxon>
        <taxon>Tracheophyta</taxon>
        <taxon>Spermatophyta</taxon>
        <taxon>Magnoliopsida</taxon>
        <taxon>eudicotyledons</taxon>
        <taxon>Gunneridae</taxon>
        <taxon>Pentapetalae</taxon>
        <taxon>asterids</taxon>
        <taxon>lamiids</taxon>
        <taxon>Gentianales</taxon>
        <taxon>Rubiaceae</taxon>
        <taxon>Ixoroideae</taxon>
        <taxon>Gardenieae complex</taxon>
        <taxon>Bertiereae - Coffeeae clade</taxon>
        <taxon>Coffeeae</taxon>
        <taxon>Coffea</taxon>
    </lineage>
</organism>
<dbReference type="Gene3D" id="3.40.50.300">
    <property type="entry name" value="P-loop containing nucleotide triphosphate hydrolases"/>
    <property type="match status" value="1"/>
</dbReference>
<keyword evidence="6" id="KW-0067">ATP-binding</keyword>
<evidence type="ECO:0000259" key="9">
    <source>
        <dbReference type="Pfam" id="PF25019"/>
    </source>
</evidence>
<feature type="domain" description="Disease resistance protein winged helix" evidence="8">
    <location>
        <begin position="217"/>
        <end position="290"/>
    </location>
</feature>
<evidence type="ECO:0000256" key="3">
    <source>
        <dbReference type="ARBA" id="ARBA00022737"/>
    </source>
</evidence>
<feature type="domain" description="R13L1/DRL21-like LRR repeat region" evidence="9">
    <location>
        <begin position="472"/>
        <end position="596"/>
    </location>
</feature>
<keyword evidence="4" id="KW-0547">Nucleotide-binding</keyword>
<evidence type="ECO:0000313" key="13">
    <source>
        <dbReference type="RefSeq" id="XP_071938876.1"/>
    </source>
</evidence>
<dbReference type="InterPro" id="IPR042197">
    <property type="entry name" value="Apaf_helical"/>
</dbReference>
<dbReference type="RefSeq" id="XP_071938874.1">
    <property type="nucleotide sequence ID" value="XM_072082773.1"/>
</dbReference>
<dbReference type="PANTHER" id="PTHR23155">
    <property type="entry name" value="DISEASE RESISTANCE PROTEIN RP"/>
    <property type="match status" value="1"/>
</dbReference>
<evidence type="ECO:0000256" key="1">
    <source>
        <dbReference type="ARBA" id="ARBA00008894"/>
    </source>
</evidence>
<comment type="similarity">
    <text evidence="1">Belongs to the disease resistance NB-LRR family.</text>
</comment>
<dbReference type="InterPro" id="IPR056789">
    <property type="entry name" value="LRR_R13L1-DRL21"/>
</dbReference>
<dbReference type="InterPro" id="IPR032675">
    <property type="entry name" value="LRR_dom_sf"/>
</dbReference>
<evidence type="ECO:0000313" key="15">
    <source>
        <dbReference type="RefSeq" id="XP_071938878.1"/>
    </source>
</evidence>
<evidence type="ECO:0000256" key="6">
    <source>
        <dbReference type="ARBA" id="ARBA00022840"/>
    </source>
</evidence>
<evidence type="ECO:0000256" key="5">
    <source>
        <dbReference type="ARBA" id="ARBA00022821"/>
    </source>
</evidence>
<dbReference type="Pfam" id="PF23559">
    <property type="entry name" value="WHD_DRP"/>
    <property type="match status" value="1"/>
</dbReference>
<dbReference type="PRINTS" id="PR00364">
    <property type="entry name" value="DISEASERSIST"/>
</dbReference>
<evidence type="ECO:0000313" key="12">
    <source>
        <dbReference type="RefSeq" id="XP_071938875.1"/>
    </source>
</evidence>
<evidence type="ECO:0000313" key="11">
    <source>
        <dbReference type="RefSeq" id="XP_071938874.1"/>
    </source>
</evidence>
<accession>A0ABM4X4B9</accession>
<dbReference type="RefSeq" id="XP_071938877.1">
    <property type="nucleotide sequence ID" value="XM_072082776.1"/>
</dbReference>
<dbReference type="Proteomes" id="UP001652660">
    <property type="component" value="Chromosome 3c"/>
</dbReference>
<dbReference type="RefSeq" id="XP_071938878.1">
    <property type="nucleotide sequence ID" value="XM_072082777.1"/>
</dbReference>
<proteinExistence type="inferred from homology"/>
<evidence type="ECO:0000313" key="10">
    <source>
        <dbReference type="Proteomes" id="UP001652660"/>
    </source>
</evidence>
<keyword evidence="5" id="KW-0611">Plant defense</keyword>
<keyword evidence="3" id="KW-0677">Repeat</keyword>
<evidence type="ECO:0000256" key="4">
    <source>
        <dbReference type="ARBA" id="ARBA00022741"/>
    </source>
</evidence>
<evidence type="ECO:0000256" key="2">
    <source>
        <dbReference type="ARBA" id="ARBA00022614"/>
    </source>
</evidence>
<dbReference type="InterPro" id="IPR044974">
    <property type="entry name" value="Disease_R_plants"/>
</dbReference>
<gene>
    <name evidence="11 12 13 14 15" type="primary">LOC113735110</name>
</gene>
<keyword evidence="2" id="KW-0433">Leucine-rich repeat</keyword>
<dbReference type="GeneID" id="113735110"/>
<dbReference type="Gene3D" id="1.10.8.430">
    <property type="entry name" value="Helical domain of apoptotic protease-activating factors"/>
    <property type="match status" value="1"/>
</dbReference>
<name>A0ABM4X4B9_COFAR</name>
<sequence length="679" mass="78146">MITNIGRHFDLRMWVCVSEDFNANRLFGLMLESLKGPMPKVEGREVWVKRLKELLDGRKYLLVLDDVWETGLEQWNDFLESLNGISQAMGSWILVTTRSLEVAFIMGISSRPWFLKRLSDDQCWLILKENAFGTGEVPNGLRHVGYKIAQSCRGLPLVANILGGRLRNKGADEWRILKSELQSLGGGEYIEVVEILKLSFDRLLYPSLKKCLAYCSIFPKDFQMERNQLIQLWAAEGFLHSIPRDRMQMEEIGNKYFTILLDSNLFQDGEKDDYGNVLNCRMNGLVYDMVQFISKSKTRSLKNSTEADFLDQTFRYLAVERSGGEAIQFPLNESFRYITTLFLLENKSINIDGWISSLTSLRVLNLASSDVEELPESINKLSHLRYLDSSDTPIKTLPVSLCQLINLQTLRVRDCKSLTNFPNNFMNLVNLRHFDFFSRDKSSDIMPLEIGQLYALQTLPFFNIGEDAGRQIGQLRSLDNLSGSFEIRNLELVRSKKEAKSANLIEKSNINELKLLWNELDNLRENDSEYNQVLEGLHPHQNLKGLIIERFFGDQLSTWIGELKKLVKFELRNCRNCKELPTVGHMPFLKYLHLEGLDNITTIGPSFYGESIMHSRSKLFPALEHLILENMLNLREWGKALDHDGAVEVFPVLNTMRIKKCPQIATFHKSFSMSRELAH</sequence>
<dbReference type="InterPro" id="IPR002182">
    <property type="entry name" value="NB-ARC"/>
</dbReference>
<dbReference type="Pfam" id="PF25019">
    <property type="entry name" value="LRR_R13L1-DRL21"/>
    <property type="match status" value="1"/>
</dbReference>
<dbReference type="RefSeq" id="XP_071938876.1">
    <property type="nucleotide sequence ID" value="XM_072082775.1"/>
</dbReference>
<reference evidence="11 12" key="1">
    <citation type="submission" date="2025-05" db="UniProtKB">
        <authorList>
            <consortium name="RefSeq"/>
        </authorList>
    </citation>
    <scope>IDENTIFICATION</scope>
    <source>
        <tissue evidence="11 12">Leaves</tissue>
    </source>
</reference>
<dbReference type="InterPro" id="IPR058922">
    <property type="entry name" value="WHD_DRP"/>
</dbReference>